<feature type="transmembrane region" description="Helical" evidence="6">
    <location>
        <begin position="472"/>
        <end position="490"/>
    </location>
</feature>
<dbReference type="EMBL" id="QLNQ01000028">
    <property type="protein sequence ID" value="RCK58239.1"/>
    <property type="molecule type" value="Genomic_DNA"/>
</dbReference>
<feature type="transmembrane region" description="Helical" evidence="6">
    <location>
        <begin position="213"/>
        <end position="235"/>
    </location>
</feature>
<organism evidence="8 9">
    <name type="scientific">Candida viswanathii</name>
    <dbReference type="NCBI Taxonomy" id="5486"/>
    <lineage>
        <taxon>Eukaryota</taxon>
        <taxon>Fungi</taxon>
        <taxon>Dikarya</taxon>
        <taxon>Ascomycota</taxon>
        <taxon>Saccharomycotina</taxon>
        <taxon>Pichiomycetes</taxon>
        <taxon>Debaryomycetaceae</taxon>
        <taxon>Candida/Lodderomyces clade</taxon>
        <taxon>Candida</taxon>
    </lineage>
</organism>
<dbReference type="STRING" id="5486.A0A367XXW2"/>
<dbReference type="InterPro" id="IPR020846">
    <property type="entry name" value="MFS_dom"/>
</dbReference>
<evidence type="ECO:0000256" key="4">
    <source>
        <dbReference type="ARBA" id="ARBA00023136"/>
    </source>
</evidence>
<comment type="subcellular location">
    <subcellularLocation>
        <location evidence="1">Membrane</location>
        <topology evidence="1">Multi-pass membrane protein</topology>
    </subcellularLocation>
</comment>
<feature type="transmembrane region" description="Helical" evidence="6">
    <location>
        <begin position="502"/>
        <end position="524"/>
    </location>
</feature>
<sequence length="604" mass="66777">MDSSAEPPSLRSEALLERAANDTYQAIAIDEEDEGEESPDEDIIWLREQIENHKALSFINRPSVYTLGLVICLFMLAMSSTIATKQIILFKLACNTVTDSKGYCDPVDTQLLVSSYTMYSMVGGTIASLIPVAKVGELSDVYGRKPFFIIVFITFTLSHVLLYLIFKHYETFQFKLLLGATLLGNATGGAMIISALIGSYISDIVESHARIYALGLGMASLFIGQSAGPIIGNWITDLGRGLDGDTAGKIGITAITQTSHILQSEFLLLKFEIIINIIICIYLITLFPESRNEKARQKSRANSVSSASSMFNDSTTALNQLQGQQQVGFFKKFFDIFSPMLILTYPTSIVAENYKHMASKFRFVVISLTIIQCIHMMIVMTLGQILMNYGIFVFDWATEDVGLMLTILASTKAVVLIFVLPVFQNRVLVQFFKFKVLKKQLDLVDFSMMIIGYSVDAFYYLLMVVAVSTNQVYLLLGLFAFGSISGPATQSSLLKFYPTSKTGVVFCANSLLHNVVAVIAPVLFMNFYKDTLAKGFPSAVFLLYAAFMFLVIALLVISKKVLHLNSTTTDLKLIRSNSVISLPRKNSGPHPSIERANSSSSFSR</sequence>
<keyword evidence="3 6" id="KW-1133">Transmembrane helix</keyword>
<dbReference type="Gene3D" id="1.20.1250.20">
    <property type="entry name" value="MFS general substrate transporter like domains"/>
    <property type="match status" value="1"/>
</dbReference>
<dbReference type="OrthoDB" id="3026777at2759"/>
<dbReference type="SUPFAM" id="SSF103473">
    <property type="entry name" value="MFS general substrate transporter"/>
    <property type="match status" value="1"/>
</dbReference>
<dbReference type="PANTHER" id="PTHR23507:SF1">
    <property type="entry name" value="FI18259P1-RELATED"/>
    <property type="match status" value="1"/>
</dbReference>
<feature type="compositionally biased region" description="Polar residues" evidence="5">
    <location>
        <begin position="595"/>
        <end position="604"/>
    </location>
</feature>
<dbReference type="InterPro" id="IPR036259">
    <property type="entry name" value="MFS_trans_sf"/>
</dbReference>
<evidence type="ECO:0000256" key="2">
    <source>
        <dbReference type="ARBA" id="ARBA00022692"/>
    </source>
</evidence>
<dbReference type="Proteomes" id="UP000253472">
    <property type="component" value="Unassembled WGS sequence"/>
</dbReference>
<evidence type="ECO:0000256" key="6">
    <source>
        <dbReference type="SAM" id="Phobius"/>
    </source>
</evidence>
<dbReference type="PROSITE" id="PS50850">
    <property type="entry name" value="MFS"/>
    <property type="match status" value="1"/>
</dbReference>
<name>A0A367XXW2_9ASCO</name>
<reference evidence="8 9" key="1">
    <citation type="submission" date="2018-06" db="EMBL/GenBank/DDBJ databases">
        <title>Whole genome sequencing of Candida tropicalis (genome annotated by CSBL at Korea University).</title>
        <authorList>
            <person name="Ahn J."/>
        </authorList>
    </citation>
    <scope>NUCLEOTIDE SEQUENCE [LARGE SCALE GENOMIC DNA]</scope>
    <source>
        <strain evidence="8 9">ATCC 20962</strain>
    </source>
</reference>
<dbReference type="PANTHER" id="PTHR23507">
    <property type="entry name" value="ZGC:174356"/>
    <property type="match status" value="1"/>
</dbReference>
<proteinExistence type="predicted"/>
<feature type="transmembrane region" description="Helical" evidence="6">
    <location>
        <begin position="536"/>
        <end position="557"/>
    </location>
</feature>
<feature type="transmembrane region" description="Helical" evidence="6">
    <location>
        <begin position="363"/>
        <end position="389"/>
    </location>
</feature>
<feature type="transmembrane region" description="Helical" evidence="6">
    <location>
        <begin position="443"/>
        <end position="466"/>
    </location>
</feature>
<feature type="transmembrane region" description="Helical" evidence="6">
    <location>
        <begin position="401"/>
        <end position="423"/>
    </location>
</feature>
<feature type="transmembrane region" description="Helical" evidence="6">
    <location>
        <begin position="267"/>
        <end position="287"/>
    </location>
</feature>
<keyword evidence="4 6" id="KW-0472">Membrane</keyword>
<feature type="transmembrane region" description="Helical" evidence="6">
    <location>
        <begin position="178"/>
        <end position="201"/>
    </location>
</feature>
<dbReference type="GO" id="GO:0016020">
    <property type="term" value="C:membrane"/>
    <property type="evidence" value="ECO:0007669"/>
    <property type="project" value="UniProtKB-SubCell"/>
</dbReference>
<feature type="region of interest" description="Disordered" evidence="5">
    <location>
        <begin position="585"/>
        <end position="604"/>
    </location>
</feature>
<dbReference type="AlphaFoldDB" id="A0A367XXW2"/>
<protein>
    <recommendedName>
        <fullName evidence="7">Major facilitator superfamily (MFS) profile domain-containing protein</fullName>
    </recommendedName>
</protein>
<feature type="transmembrane region" description="Helical" evidence="6">
    <location>
        <begin position="64"/>
        <end position="83"/>
    </location>
</feature>
<keyword evidence="9" id="KW-1185">Reference proteome</keyword>
<dbReference type="Pfam" id="PF07690">
    <property type="entry name" value="MFS_1"/>
    <property type="match status" value="1"/>
</dbReference>
<feature type="transmembrane region" description="Helical" evidence="6">
    <location>
        <begin position="147"/>
        <end position="166"/>
    </location>
</feature>
<keyword evidence="2 6" id="KW-0812">Transmembrane</keyword>
<accession>A0A367XXW2</accession>
<evidence type="ECO:0000313" key="8">
    <source>
        <dbReference type="EMBL" id="RCK58239.1"/>
    </source>
</evidence>
<dbReference type="GO" id="GO:0022857">
    <property type="term" value="F:transmembrane transporter activity"/>
    <property type="evidence" value="ECO:0007669"/>
    <property type="project" value="InterPro"/>
</dbReference>
<evidence type="ECO:0000256" key="3">
    <source>
        <dbReference type="ARBA" id="ARBA00022989"/>
    </source>
</evidence>
<evidence type="ECO:0000259" key="7">
    <source>
        <dbReference type="PROSITE" id="PS50850"/>
    </source>
</evidence>
<gene>
    <name evidence="8" type="ORF">Cantr_06326</name>
</gene>
<evidence type="ECO:0000256" key="5">
    <source>
        <dbReference type="SAM" id="MobiDB-lite"/>
    </source>
</evidence>
<evidence type="ECO:0000256" key="1">
    <source>
        <dbReference type="ARBA" id="ARBA00004141"/>
    </source>
</evidence>
<comment type="caution">
    <text evidence="8">The sequence shown here is derived from an EMBL/GenBank/DDBJ whole genome shotgun (WGS) entry which is preliminary data.</text>
</comment>
<feature type="domain" description="Major facilitator superfamily (MFS) profile" evidence="7">
    <location>
        <begin position="65"/>
        <end position="563"/>
    </location>
</feature>
<evidence type="ECO:0000313" key="9">
    <source>
        <dbReference type="Proteomes" id="UP000253472"/>
    </source>
</evidence>
<dbReference type="InterPro" id="IPR011701">
    <property type="entry name" value="MFS"/>
</dbReference>